<name>A0A964BQ26_9CYAN</name>
<comment type="caution">
    <text evidence="1">The sequence shown here is derived from an EMBL/GenBank/DDBJ whole genome shotgun (WGS) entry which is preliminary data.</text>
</comment>
<dbReference type="AlphaFoldDB" id="A0A964BQ26"/>
<gene>
    <name evidence="1" type="ORF">I4641_09465</name>
</gene>
<evidence type="ECO:0000313" key="2">
    <source>
        <dbReference type="Proteomes" id="UP000729733"/>
    </source>
</evidence>
<dbReference type="Proteomes" id="UP000729733">
    <property type="component" value="Unassembled WGS sequence"/>
</dbReference>
<sequence>MPISQLLKMTEMLKSLNCAPKNGGTSIMKKVETASLAISSRVKLMSEVNYSEEQLLKLAKQKG</sequence>
<proteinExistence type="predicted"/>
<keyword evidence="2" id="KW-1185">Reference proteome</keyword>
<organism evidence="1 2">
    <name type="scientific">Waterburya agarophytonicola KI4</name>
    <dbReference type="NCBI Taxonomy" id="2874699"/>
    <lineage>
        <taxon>Bacteria</taxon>
        <taxon>Bacillati</taxon>
        <taxon>Cyanobacteriota</taxon>
        <taxon>Cyanophyceae</taxon>
        <taxon>Pleurocapsales</taxon>
        <taxon>Hyellaceae</taxon>
        <taxon>Waterburya</taxon>
        <taxon>Waterburya agarophytonicola</taxon>
    </lineage>
</organism>
<dbReference type="EMBL" id="JADWDC010000018">
    <property type="protein sequence ID" value="MCC0177204.1"/>
    <property type="molecule type" value="Genomic_DNA"/>
</dbReference>
<protein>
    <submittedName>
        <fullName evidence="1">Uncharacterized protein</fullName>
    </submittedName>
</protein>
<evidence type="ECO:0000313" key="1">
    <source>
        <dbReference type="EMBL" id="MCC0177204.1"/>
    </source>
</evidence>
<accession>A0A964BQ26</accession>
<reference evidence="1" key="1">
    <citation type="journal article" date="2021" name="Antonie Van Leeuwenhoek">
        <title>Draft genome and description of Waterburya agarophytonicola gen. nov. sp. nov. (Pleurocapsales, Cyanobacteria): a seaweed symbiont.</title>
        <authorList>
            <person name="Bonthond G."/>
            <person name="Shalygin S."/>
            <person name="Bayer T."/>
            <person name="Weinberger F."/>
        </authorList>
    </citation>
    <scope>NUCLEOTIDE SEQUENCE</scope>
    <source>
        <strain evidence="1">KI4</strain>
    </source>
</reference>
<dbReference type="RefSeq" id="WP_229640246.1">
    <property type="nucleotide sequence ID" value="NZ_JADWDC010000018.1"/>
</dbReference>